<dbReference type="RefSeq" id="WP_176866366.1">
    <property type="nucleotide sequence ID" value="NZ_JABXWT010000010.1"/>
</dbReference>
<keyword evidence="5 6" id="KW-0472">Membrane</keyword>
<comment type="subcellular location">
    <subcellularLocation>
        <location evidence="1">Cell membrane</location>
        <topology evidence="1">Multi-pass membrane protein</topology>
    </subcellularLocation>
</comment>
<keyword evidence="3 6" id="KW-0812">Transmembrane</keyword>
<evidence type="ECO:0000256" key="1">
    <source>
        <dbReference type="ARBA" id="ARBA00004651"/>
    </source>
</evidence>
<feature type="transmembrane region" description="Helical" evidence="6">
    <location>
        <begin position="293"/>
        <end position="313"/>
    </location>
</feature>
<dbReference type="Pfam" id="PF19360">
    <property type="entry name" value="TadB_TadC_N"/>
    <property type="match status" value="1"/>
</dbReference>
<proteinExistence type="predicted"/>
<evidence type="ECO:0000313" key="9">
    <source>
        <dbReference type="EMBL" id="NVO57318.1"/>
    </source>
</evidence>
<feature type="domain" description="Type II secretion system protein TadB-like N-terminal" evidence="8">
    <location>
        <begin position="1"/>
        <end position="143"/>
    </location>
</feature>
<keyword evidence="4 6" id="KW-1133">Transmembrane helix</keyword>
<feature type="domain" description="Type II secretion system protein GspF" evidence="7">
    <location>
        <begin position="155"/>
        <end position="280"/>
    </location>
</feature>
<gene>
    <name evidence="9" type="ORF">HW561_16105</name>
</gene>
<dbReference type="Pfam" id="PF00482">
    <property type="entry name" value="T2SSF"/>
    <property type="match status" value="1"/>
</dbReference>
<dbReference type="InterPro" id="IPR018076">
    <property type="entry name" value="T2SS_GspF_dom"/>
</dbReference>
<dbReference type="InterPro" id="IPR042094">
    <property type="entry name" value="T2SS_GspF_sf"/>
</dbReference>
<reference evidence="9 10" key="1">
    <citation type="submission" date="2020-06" db="EMBL/GenBank/DDBJ databases">
        <authorList>
            <person name="Cao W.R."/>
        </authorList>
    </citation>
    <scope>NUCLEOTIDE SEQUENCE [LARGE SCALE GENOMIC DNA]</scope>
    <source>
        <strain evidence="9 10">B1Z28</strain>
    </source>
</reference>
<dbReference type="PANTHER" id="PTHR35007">
    <property type="entry name" value="INTEGRAL MEMBRANE PROTEIN-RELATED"/>
    <property type="match status" value="1"/>
</dbReference>
<feature type="transmembrane region" description="Helical" evidence="6">
    <location>
        <begin position="7"/>
        <end position="28"/>
    </location>
</feature>
<feature type="transmembrane region" description="Helical" evidence="6">
    <location>
        <begin position="94"/>
        <end position="111"/>
    </location>
</feature>
<evidence type="ECO:0000256" key="3">
    <source>
        <dbReference type="ARBA" id="ARBA00022692"/>
    </source>
</evidence>
<dbReference type="Gene3D" id="1.20.81.30">
    <property type="entry name" value="Type II secretion system (T2SS), domain F"/>
    <property type="match status" value="1"/>
</dbReference>
<evidence type="ECO:0000256" key="5">
    <source>
        <dbReference type="ARBA" id="ARBA00023136"/>
    </source>
</evidence>
<evidence type="ECO:0000256" key="4">
    <source>
        <dbReference type="ARBA" id="ARBA00022989"/>
    </source>
</evidence>
<evidence type="ECO:0000256" key="2">
    <source>
        <dbReference type="ARBA" id="ARBA00022475"/>
    </source>
</evidence>
<keyword evidence="10" id="KW-1185">Reference proteome</keyword>
<evidence type="ECO:0000259" key="8">
    <source>
        <dbReference type="Pfam" id="PF19360"/>
    </source>
</evidence>
<comment type="caution">
    <text evidence="9">The sequence shown here is derived from an EMBL/GenBank/DDBJ whole genome shotgun (WGS) entry which is preliminary data.</text>
</comment>
<sequence>MQLPMEAIIYVVIFVGVLLLVEGIYLVAFGKSISLNSRVNRRLDMLDKGVGREQVLEQLRKEMQQHMKTQSIPLYSLLADKAQKAAIAFSPRQLIMIMCLVSAMAFLGLSIGTATDIVLRVIISIAIGVGGVYAWVNHKAKKRMGMIEEQLPDAVELMVRSLRVGNPFVSTIQVVSNEVQDPLGTEFGVIADECAYGREVGEALKDMAERLDMQDMRFLAVAVGIQQQSGGNLAEILAGLAQVIRARFRLFRRVKAITAEAQWSGKFLSGFPLFCLGFILVKDPGYYDEVLDHPWFIPMCFFVGIMLTLNLIVMKIITNIKV</sequence>
<feature type="transmembrane region" description="Helical" evidence="6">
    <location>
        <begin position="117"/>
        <end position="136"/>
    </location>
</feature>
<dbReference type="Proteomes" id="UP000630805">
    <property type="component" value="Unassembled WGS sequence"/>
</dbReference>
<dbReference type="PANTHER" id="PTHR35007:SF1">
    <property type="entry name" value="PILUS ASSEMBLY PROTEIN"/>
    <property type="match status" value="1"/>
</dbReference>
<name>A0ABX2PTF0_9RHOB</name>
<dbReference type="InterPro" id="IPR045824">
    <property type="entry name" value="T2SS_TadB-like_N"/>
</dbReference>
<evidence type="ECO:0000256" key="6">
    <source>
        <dbReference type="SAM" id="Phobius"/>
    </source>
</evidence>
<keyword evidence="2" id="KW-1003">Cell membrane</keyword>
<accession>A0ABX2PTF0</accession>
<evidence type="ECO:0000259" key="7">
    <source>
        <dbReference type="Pfam" id="PF00482"/>
    </source>
</evidence>
<feature type="transmembrane region" description="Helical" evidence="6">
    <location>
        <begin position="263"/>
        <end position="281"/>
    </location>
</feature>
<organism evidence="9 10">
    <name type="scientific">Ruegeria haliotis</name>
    <dbReference type="NCBI Taxonomy" id="2747601"/>
    <lineage>
        <taxon>Bacteria</taxon>
        <taxon>Pseudomonadati</taxon>
        <taxon>Pseudomonadota</taxon>
        <taxon>Alphaproteobacteria</taxon>
        <taxon>Rhodobacterales</taxon>
        <taxon>Roseobacteraceae</taxon>
        <taxon>Ruegeria</taxon>
    </lineage>
</organism>
<evidence type="ECO:0000313" key="10">
    <source>
        <dbReference type="Proteomes" id="UP000630805"/>
    </source>
</evidence>
<protein>
    <submittedName>
        <fullName evidence="9">Type II secretion system F family protein</fullName>
    </submittedName>
</protein>
<dbReference type="EMBL" id="JABXWT010000010">
    <property type="protein sequence ID" value="NVO57318.1"/>
    <property type="molecule type" value="Genomic_DNA"/>
</dbReference>